<evidence type="ECO:0000313" key="3">
    <source>
        <dbReference type="EMBL" id="CAA9372820.1"/>
    </source>
</evidence>
<dbReference type="Pfam" id="PF02517">
    <property type="entry name" value="Rce1-like"/>
    <property type="match status" value="1"/>
</dbReference>
<dbReference type="GO" id="GO:0080120">
    <property type="term" value="P:CAAX-box protein maturation"/>
    <property type="evidence" value="ECO:0007669"/>
    <property type="project" value="UniProtKB-ARBA"/>
</dbReference>
<keyword evidence="1" id="KW-1133">Transmembrane helix</keyword>
<keyword evidence="1" id="KW-0812">Transmembrane</keyword>
<gene>
    <name evidence="3" type="ORF">AVDCRST_MAG60-220</name>
</gene>
<feature type="transmembrane region" description="Helical" evidence="1">
    <location>
        <begin position="33"/>
        <end position="52"/>
    </location>
</feature>
<feature type="transmembrane region" description="Helical" evidence="1">
    <location>
        <begin position="92"/>
        <end position="113"/>
    </location>
</feature>
<feature type="transmembrane region" description="Helical" evidence="1">
    <location>
        <begin position="58"/>
        <end position="80"/>
    </location>
</feature>
<dbReference type="EMBL" id="CADCUN010000022">
    <property type="protein sequence ID" value="CAA9372820.1"/>
    <property type="molecule type" value="Genomic_DNA"/>
</dbReference>
<protein>
    <submittedName>
        <fullName evidence="3">Integral membrane protein</fullName>
    </submittedName>
</protein>
<keyword evidence="1" id="KW-0472">Membrane</keyword>
<accession>A0A6J4MZ36</accession>
<organism evidence="3">
    <name type="scientific">uncultured Nocardioides sp</name>
    <dbReference type="NCBI Taxonomy" id="198441"/>
    <lineage>
        <taxon>Bacteria</taxon>
        <taxon>Bacillati</taxon>
        <taxon>Actinomycetota</taxon>
        <taxon>Actinomycetes</taxon>
        <taxon>Propionibacteriales</taxon>
        <taxon>Nocardioidaceae</taxon>
        <taxon>Nocardioides</taxon>
        <taxon>environmental samples</taxon>
    </lineage>
</organism>
<feature type="transmembrane region" description="Helical" evidence="1">
    <location>
        <begin position="165"/>
        <end position="194"/>
    </location>
</feature>
<evidence type="ECO:0000259" key="2">
    <source>
        <dbReference type="Pfam" id="PF02517"/>
    </source>
</evidence>
<dbReference type="AlphaFoldDB" id="A0A6J4MZ36"/>
<dbReference type="InterPro" id="IPR003675">
    <property type="entry name" value="Rce1/LyrA-like_dom"/>
</dbReference>
<name>A0A6J4MZ36_9ACTN</name>
<feature type="transmembrane region" description="Helical" evidence="1">
    <location>
        <begin position="206"/>
        <end position="224"/>
    </location>
</feature>
<proteinExistence type="predicted"/>
<evidence type="ECO:0000256" key="1">
    <source>
        <dbReference type="SAM" id="Phobius"/>
    </source>
</evidence>
<dbReference type="GO" id="GO:0004175">
    <property type="term" value="F:endopeptidase activity"/>
    <property type="evidence" value="ECO:0007669"/>
    <property type="project" value="UniProtKB-ARBA"/>
</dbReference>
<reference evidence="3" key="1">
    <citation type="submission" date="2020-02" db="EMBL/GenBank/DDBJ databases">
        <authorList>
            <person name="Meier V. D."/>
        </authorList>
    </citation>
    <scope>NUCLEOTIDE SEQUENCE</scope>
    <source>
        <strain evidence="3">AVDCRST_MAG60</strain>
    </source>
</reference>
<sequence>MRQWLQDTVRDTLWHVVPRDQRDTRAGLRRRQLVSVAVVLIGAGILGYSLRIDPGSPAFYVATLLLAAVWVAGAFASGRLHLGRMLSGSRPVLQPIMLGLGLSAAFVLGSLVVREIEPLAQYVRSVLEYADQGSSALLLVVTVVNGIAEELFFRGAAYAAIPRHPVLWTTVAYVVATLATGNVMLAFAAILIGVVCGLQRRASGGVLAPILTHVTWSSTMLFALPQLFA</sequence>
<feature type="domain" description="CAAX prenyl protease 2/Lysostaphin resistance protein A-like" evidence="2">
    <location>
        <begin position="135"/>
        <end position="217"/>
    </location>
</feature>